<dbReference type="Pfam" id="PF12799">
    <property type="entry name" value="LRR_4"/>
    <property type="match status" value="2"/>
</dbReference>
<dbReference type="PANTHER" id="PTHR45712:SF22">
    <property type="entry name" value="INSULIN-LIKE GROWTH FACTOR-BINDING PROTEIN COMPLEX ACID LABILE SUBUNIT"/>
    <property type="match status" value="1"/>
</dbReference>
<reference evidence="3" key="1">
    <citation type="submission" date="2023-06" db="EMBL/GenBank/DDBJ databases">
        <authorList>
            <person name="Kurt Z."/>
        </authorList>
    </citation>
    <scope>NUCLEOTIDE SEQUENCE</scope>
</reference>
<name>A0AA86NZ52_9EUKA</name>
<evidence type="ECO:0000313" key="3">
    <source>
        <dbReference type="EMBL" id="CAI9928724.1"/>
    </source>
</evidence>
<keyword evidence="2" id="KW-0677">Repeat</keyword>
<proteinExistence type="predicted"/>
<dbReference type="Gene3D" id="3.80.10.10">
    <property type="entry name" value="Ribonuclease Inhibitor"/>
    <property type="match status" value="2"/>
</dbReference>
<dbReference type="Proteomes" id="UP001642409">
    <property type="component" value="Unassembled WGS sequence"/>
</dbReference>
<dbReference type="PANTHER" id="PTHR45712">
    <property type="entry name" value="AGAP008170-PA"/>
    <property type="match status" value="1"/>
</dbReference>
<organism evidence="3">
    <name type="scientific">Hexamita inflata</name>
    <dbReference type="NCBI Taxonomy" id="28002"/>
    <lineage>
        <taxon>Eukaryota</taxon>
        <taxon>Metamonada</taxon>
        <taxon>Diplomonadida</taxon>
        <taxon>Hexamitidae</taxon>
        <taxon>Hexamitinae</taxon>
        <taxon>Hexamita</taxon>
    </lineage>
</organism>
<dbReference type="InterPro" id="IPR025875">
    <property type="entry name" value="Leu-rich_rpt_4"/>
</dbReference>
<dbReference type="InterPro" id="IPR001611">
    <property type="entry name" value="Leu-rich_rpt"/>
</dbReference>
<dbReference type="AlphaFoldDB" id="A0AA86NZ52"/>
<dbReference type="EMBL" id="CAXDID020000627">
    <property type="protein sequence ID" value="CAL6107118.1"/>
    <property type="molecule type" value="Genomic_DNA"/>
</dbReference>
<dbReference type="Pfam" id="PF00560">
    <property type="entry name" value="LRR_1"/>
    <property type="match status" value="1"/>
</dbReference>
<dbReference type="SMART" id="SM00365">
    <property type="entry name" value="LRR_SD22"/>
    <property type="match status" value="4"/>
</dbReference>
<protein>
    <submittedName>
        <fullName evidence="3">Leucine-rich repeat domain-containing protein</fullName>
    </submittedName>
    <submittedName>
        <fullName evidence="4">Leucine-rich_repeat domain-containing protein</fullName>
    </submittedName>
</protein>
<evidence type="ECO:0000313" key="5">
    <source>
        <dbReference type="Proteomes" id="UP001642409"/>
    </source>
</evidence>
<evidence type="ECO:0000256" key="1">
    <source>
        <dbReference type="ARBA" id="ARBA00022614"/>
    </source>
</evidence>
<comment type="caution">
    <text evidence="3">The sequence shown here is derived from an EMBL/GenBank/DDBJ whole genome shotgun (WGS) entry which is preliminary data.</text>
</comment>
<reference evidence="4 5" key="2">
    <citation type="submission" date="2024-07" db="EMBL/GenBank/DDBJ databases">
        <authorList>
            <person name="Akdeniz Z."/>
        </authorList>
    </citation>
    <scope>NUCLEOTIDE SEQUENCE [LARGE SCALE GENOMIC DNA]</scope>
</reference>
<evidence type="ECO:0000313" key="4">
    <source>
        <dbReference type="EMBL" id="CAL6107118.1"/>
    </source>
</evidence>
<keyword evidence="1" id="KW-0433">Leucine-rich repeat</keyword>
<sequence>MLQPIEQYNSDMIKKYLNQIVGRFLIIQNCYDLNDLTFVTQLNILCLQIMDCPNISNIVALAQLKQLYLSNCQLQTITLVGMQKLIILDLSKNCLHSIDKINKLYTQVNLIYLNLSGNSIVDISALRFLTKLRELYLEENEIVDISSLQSMRELKSVHMHENKIISITPLSKLQHLESVDLSDNNIISISILKGATYLKYIIIGGNKIDDLSIIYNIEGSESDQYNPLIELNIYPQDDATEDEIRLSKMIDNIYRTNEITSRFQQLRNKVAQDLQRTIKFCQHLQKQQTRTQIAFTNKIIQLFSLSQ</sequence>
<dbReference type="InterPro" id="IPR050333">
    <property type="entry name" value="SLRP"/>
</dbReference>
<dbReference type="SUPFAM" id="SSF52058">
    <property type="entry name" value="L domain-like"/>
    <property type="match status" value="1"/>
</dbReference>
<accession>A0AA86NZ52</accession>
<dbReference type="InterPro" id="IPR032675">
    <property type="entry name" value="LRR_dom_sf"/>
</dbReference>
<keyword evidence="5" id="KW-1185">Reference proteome</keyword>
<dbReference type="PROSITE" id="PS51450">
    <property type="entry name" value="LRR"/>
    <property type="match status" value="5"/>
</dbReference>
<dbReference type="GO" id="GO:0005615">
    <property type="term" value="C:extracellular space"/>
    <property type="evidence" value="ECO:0007669"/>
    <property type="project" value="TreeGrafter"/>
</dbReference>
<evidence type="ECO:0000256" key="2">
    <source>
        <dbReference type="ARBA" id="ARBA00022737"/>
    </source>
</evidence>
<gene>
    <name evidence="3" type="ORF">HINF_LOCUS16369</name>
    <name evidence="4" type="ORF">HINF_LOCUS74281</name>
</gene>
<dbReference type="EMBL" id="CATOUU010000414">
    <property type="protein sequence ID" value="CAI9928724.1"/>
    <property type="molecule type" value="Genomic_DNA"/>
</dbReference>